<organism evidence="1">
    <name type="scientific">Myoviridae sp. ctRci5</name>
    <dbReference type="NCBI Taxonomy" id="2825105"/>
    <lineage>
        <taxon>Viruses</taxon>
        <taxon>Duplodnaviria</taxon>
        <taxon>Heunggongvirae</taxon>
        <taxon>Uroviricota</taxon>
        <taxon>Caudoviricetes</taxon>
    </lineage>
</organism>
<dbReference type="EMBL" id="BK016208">
    <property type="protein sequence ID" value="DAG02279.1"/>
    <property type="molecule type" value="Genomic_DNA"/>
</dbReference>
<reference evidence="1" key="1">
    <citation type="journal article" date="2021" name="Proc. Natl. Acad. Sci. U.S.A.">
        <title>A Catalog of Tens of Thousands of Viruses from Human Metagenomes Reveals Hidden Associations with Chronic Diseases.</title>
        <authorList>
            <person name="Tisza M.J."/>
            <person name="Buck C.B."/>
        </authorList>
    </citation>
    <scope>NUCLEOTIDE SEQUENCE</scope>
    <source>
        <strain evidence="1">CtRci5</strain>
    </source>
</reference>
<protein>
    <submittedName>
        <fullName evidence="1">Dna polymerase B</fullName>
    </submittedName>
</protein>
<accession>A0A8S5V6P6</accession>
<evidence type="ECO:0000313" key="1">
    <source>
        <dbReference type="EMBL" id="DAG02279.1"/>
    </source>
</evidence>
<sequence length="271" mass="29685">MIQRSARTGNFTILGNGIFTDNVLSFEAMGLLAYLLSKPDNWSIHPRALSKATEGSDQRRGMGKIYDLLNVLIAAGYVLRFKRANGEVDYIVYDEPVRNEAAENPNQENPNQDFPDVLINTEGQQELNLSKDGMETNARGRATSPPAPPPLSVQPFNPLTALMALGVPRQLAGDWLAIRKAKRVPLTQSGLETTVEEAAKAGISLAEAVKQSVDNGWAGFKAKWGDGFAQRGRTFEHRGGQQQSAQEYAAAQAARVRPRLAAYFQQKEGDE</sequence>
<proteinExistence type="predicted"/>
<name>A0A8S5V6P6_9CAUD</name>